<dbReference type="SUPFAM" id="SSF55724">
    <property type="entry name" value="Mog1p/PsbP-like"/>
    <property type="match status" value="2"/>
</dbReference>
<dbReference type="PANTHER" id="PTHR31407">
    <property type="match status" value="1"/>
</dbReference>
<evidence type="ECO:0000256" key="1">
    <source>
        <dbReference type="SAM" id="MobiDB-lite"/>
    </source>
</evidence>
<sequence length="320" mass="36754">MGSSRACPVSELAGPESTQPQSKSRTESLSLHHPLLTIKYGNFFQLTLPNHNNELPRATTTAYFSSKNITCSAEPASIDESHCKRRPLLLGVGALTTSLLQASSLFAEEIPEKYRAFVDKVDGYSYYYPYDWRDFEFRAHDSAFKDRYMQLHNVRVRFLPTNKTDIHELGPMEEFKWPLTSFHFEQVVSDLVRYKLASPNQYATIFGMQEVVFLSSLNRRTLALYNSNIFITPALAIYGVQRNIDGKNYYTVEYGLQTPNFATNSFATVAIGNGRFYTLIVVANERRWKRYRNQLKVVADSFRMLDIEHAMSWSKPISDE</sequence>
<feature type="domain" description="PsbP C-terminal" evidence="2">
    <location>
        <begin position="113"/>
        <end position="303"/>
    </location>
</feature>
<reference evidence="3" key="1">
    <citation type="journal article" date="2019" name="Science">
        <title>Mutation of a bHLH transcription factor allowed almond domestication.</title>
        <authorList>
            <person name="Sanchez-Perez R."/>
            <person name="Pavan S."/>
            <person name="Mazzeo R."/>
            <person name="Moldovan C."/>
            <person name="Aiese Cigliano R."/>
            <person name="Del Cueto J."/>
            <person name="Ricciardi F."/>
            <person name="Lotti C."/>
            <person name="Ricciardi L."/>
            <person name="Dicenta F."/>
            <person name="Lopez-Marques R.L."/>
            <person name="Lindberg Moller B."/>
        </authorList>
    </citation>
    <scope>NUCLEOTIDE SEQUENCE</scope>
</reference>
<dbReference type="EMBL" id="AP019298">
    <property type="protein sequence ID" value="BBG97934.1"/>
    <property type="molecule type" value="Genomic_DNA"/>
</dbReference>
<dbReference type="InterPro" id="IPR002683">
    <property type="entry name" value="PsbP_C"/>
</dbReference>
<organism evidence="3">
    <name type="scientific">Prunus dulcis</name>
    <name type="common">Almond</name>
    <name type="synonym">Amygdalus dulcis</name>
    <dbReference type="NCBI Taxonomy" id="3755"/>
    <lineage>
        <taxon>Eukaryota</taxon>
        <taxon>Viridiplantae</taxon>
        <taxon>Streptophyta</taxon>
        <taxon>Embryophyta</taxon>
        <taxon>Tracheophyta</taxon>
        <taxon>Spermatophyta</taxon>
        <taxon>Magnoliopsida</taxon>
        <taxon>eudicotyledons</taxon>
        <taxon>Gunneridae</taxon>
        <taxon>Pentapetalae</taxon>
        <taxon>rosids</taxon>
        <taxon>fabids</taxon>
        <taxon>Rosales</taxon>
        <taxon>Rosaceae</taxon>
        <taxon>Amygdaloideae</taxon>
        <taxon>Amygdaleae</taxon>
        <taxon>Prunus</taxon>
    </lineage>
</organism>
<evidence type="ECO:0000313" key="3">
    <source>
        <dbReference type="EMBL" id="BBG97934.1"/>
    </source>
</evidence>
<feature type="region of interest" description="Disordered" evidence="1">
    <location>
        <begin position="1"/>
        <end position="28"/>
    </location>
</feature>
<evidence type="ECO:0000259" key="2">
    <source>
        <dbReference type="Pfam" id="PF01789"/>
    </source>
</evidence>
<accession>A0A4Y1R1G3</accession>
<dbReference type="GO" id="GO:0015979">
    <property type="term" value="P:photosynthesis"/>
    <property type="evidence" value="ECO:0007669"/>
    <property type="project" value="InterPro"/>
</dbReference>
<dbReference type="Gene3D" id="3.40.1000.10">
    <property type="entry name" value="Mog1/PsbP, alpha/beta/alpha sandwich"/>
    <property type="match status" value="1"/>
</dbReference>
<dbReference type="PANTHER" id="PTHR31407:SF10">
    <property type="entry name" value="PHOTOSYNTHETIC NDH SUBUNIT OF LUMENAL LOCATION 1, CHLOROPLASTIC"/>
    <property type="match status" value="1"/>
</dbReference>
<dbReference type="Pfam" id="PF01789">
    <property type="entry name" value="PsbP"/>
    <property type="match status" value="1"/>
</dbReference>
<dbReference type="GO" id="GO:0019898">
    <property type="term" value="C:extrinsic component of membrane"/>
    <property type="evidence" value="ECO:0007669"/>
    <property type="project" value="InterPro"/>
</dbReference>
<protein>
    <submittedName>
        <fullName evidence="3">PsbP-like protein 2</fullName>
    </submittedName>
</protein>
<gene>
    <name evidence="3" type="ORF">Prudu_007201</name>
</gene>
<feature type="compositionally biased region" description="Polar residues" evidence="1">
    <location>
        <begin position="16"/>
        <end position="28"/>
    </location>
</feature>
<dbReference type="GO" id="GO:0009654">
    <property type="term" value="C:photosystem II oxygen evolving complex"/>
    <property type="evidence" value="ECO:0007669"/>
    <property type="project" value="InterPro"/>
</dbReference>
<dbReference type="GO" id="GO:0005509">
    <property type="term" value="F:calcium ion binding"/>
    <property type="evidence" value="ECO:0007669"/>
    <property type="project" value="InterPro"/>
</dbReference>
<name>A0A4Y1R1G3_PRUDU</name>
<dbReference type="InterPro" id="IPR016123">
    <property type="entry name" value="Mog1/PsbP_a/b/a-sand"/>
</dbReference>
<proteinExistence type="predicted"/>
<dbReference type="AlphaFoldDB" id="A0A4Y1R1G3"/>